<dbReference type="PROSITE" id="PS51072">
    <property type="entry name" value="MHD"/>
    <property type="match status" value="1"/>
</dbReference>
<evidence type="ECO:0000313" key="3">
    <source>
        <dbReference type="EMBL" id="JAI66907.1"/>
    </source>
</evidence>
<dbReference type="EMBL" id="GDRN01044688">
    <property type="protein sequence ID" value="JAI66907.1"/>
    <property type="molecule type" value="Transcribed_RNA"/>
</dbReference>
<evidence type="ECO:0000259" key="2">
    <source>
        <dbReference type="PROSITE" id="PS51072"/>
    </source>
</evidence>
<dbReference type="InterPro" id="IPR050431">
    <property type="entry name" value="Adaptor_comp_med_subunit"/>
</dbReference>
<feature type="compositionally biased region" description="Basic and acidic residues" evidence="1">
    <location>
        <begin position="133"/>
        <end position="146"/>
    </location>
</feature>
<dbReference type="Pfam" id="PF00928">
    <property type="entry name" value="Adap_comp_sub"/>
    <property type="match status" value="1"/>
</dbReference>
<accession>A0A0P4WKR4</accession>
<dbReference type="InterPro" id="IPR036168">
    <property type="entry name" value="AP2_Mu_C_sf"/>
</dbReference>
<organism evidence="3">
    <name type="scientific">Scylla olivacea</name>
    <name type="common">Orange mud crab</name>
    <name type="synonym">Cancer olivacea</name>
    <dbReference type="NCBI Taxonomy" id="85551"/>
    <lineage>
        <taxon>Eukaryota</taxon>
        <taxon>Metazoa</taxon>
        <taxon>Ecdysozoa</taxon>
        <taxon>Arthropoda</taxon>
        <taxon>Crustacea</taxon>
        <taxon>Multicrustacea</taxon>
        <taxon>Malacostraca</taxon>
        <taxon>Eumalacostraca</taxon>
        <taxon>Eucarida</taxon>
        <taxon>Decapoda</taxon>
        <taxon>Pleocyemata</taxon>
        <taxon>Brachyura</taxon>
        <taxon>Eubrachyura</taxon>
        <taxon>Portunoidea</taxon>
        <taxon>Portunidae</taxon>
        <taxon>Portuninae</taxon>
        <taxon>Scylla</taxon>
    </lineage>
</organism>
<reference evidence="3" key="1">
    <citation type="submission" date="2015-09" db="EMBL/GenBank/DDBJ databases">
        <title>Scylla olivacea transcriptome.</title>
        <authorList>
            <person name="Ikhwanuddin M."/>
        </authorList>
    </citation>
    <scope>NUCLEOTIDE SEQUENCE</scope>
</reference>
<dbReference type="PANTHER" id="PTHR10529">
    <property type="entry name" value="AP COMPLEX SUBUNIT MU"/>
    <property type="match status" value="1"/>
</dbReference>
<dbReference type="AlphaFoldDB" id="A0A0P4WKR4"/>
<sequence length="160" mass="18359">MGTVETPESALMEVTSGQAKYEHQHRAIVWRMSRLPKEGQGAYTQHSFSCRMNLTAFDQMPESFDKFCYVEFTMPATTVSHCVMRSVSVTSEDPPEKYVRYLARHEYRIEMEFCSGSGPSEYLAATMKTSDQLQKEKEEEARKQDIKQQQNNESSSDDSS</sequence>
<feature type="domain" description="MHD" evidence="2">
    <location>
        <begin position="1"/>
        <end position="112"/>
    </location>
</feature>
<evidence type="ECO:0000256" key="1">
    <source>
        <dbReference type="SAM" id="MobiDB-lite"/>
    </source>
</evidence>
<feature type="region of interest" description="Disordered" evidence="1">
    <location>
        <begin position="125"/>
        <end position="160"/>
    </location>
</feature>
<protein>
    <recommendedName>
        <fullName evidence="2">MHD domain-containing protein</fullName>
    </recommendedName>
</protein>
<proteinExistence type="predicted"/>
<dbReference type="InterPro" id="IPR028565">
    <property type="entry name" value="MHD"/>
</dbReference>
<dbReference type="SUPFAM" id="SSF49447">
    <property type="entry name" value="Second domain of Mu2 adaptin subunit (ap50) of ap2 adaptor"/>
    <property type="match status" value="1"/>
</dbReference>
<name>A0A0P4WKR4_SCYOL</name>